<dbReference type="InterPro" id="IPR046335">
    <property type="entry name" value="LacI/GalR-like_sensor"/>
</dbReference>
<gene>
    <name evidence="5" type="ORF">FNU79_02605</name>
</gene>
<dbReference type="PROSITE" id="PS50932">
    <property type="entry name" value="HTH_LACI_2"/>
    <property type="match status" value="1"/>
</dbReference>
<evidence type="ECO:0000313" key="6">
    <source>
        <dbReference type="Proteomes" id="UP000316092"/>
    </source>
</evidence>
<evidence type="ECO:0000259" key="4">
    <source>
        <dbReference type="PROSITE" id="PS50932"/>
    </source>
</evidence>
<dbReference type="Gene3D" id="3.40.50.2300">
    <property type="match status" value="2"/>
</dbReference>
<protein>
    <submittedName>
        <fullName evidence="5">LacI family transcriptional regulator</fullName>
    </submittedName>
</protein>
<dbReference type="InterPro" id="IPR010982">
    <property type="entry name" value="Lambda_DNA-bd_dom_sf"/>
</dbReference>
<dbReference type="SUPFAM" id="SSF53822">
    <property type="entry name" value="Periplasmic binding protein-like I"/>
    <property type="match status" value="1"/>
</dbReference>
<feature type="domain" description="HTH lacI-type" evidence="4">
    <location>
        <begin position="6"/>
        <end position="60"/>
    </location>
</feature>
<organism evidence="5 6">
    <name type="scientific">Deinococcus detaillensis</name>
    <dbReference type="NCBI Taxonomy" id="2592048"/>
    <lineage>
        <taxon>Bacteria</taxon>
        <taxon>Thermotogati</taxon>
        <taxon>Deinococcota</taxon>
        <taxon>Deinococci</taxon>
        <taxon>Deinococcales</taxon>
        <taxon>Deinococcaceae</taxon>
        <taxon>Deinococcus</taxon>
    </lineage>
</organism>
<accession>A0A553V4L9</accession>
<reference evidence="5 6" key="1">
    <citation type="submission" date="2019-07" db="EMBL/GenBank/DDBJ databases">
        <title>Deinococcus detaillus sp. nov., isolated from humus soil in Antarctica.</title>
        <authorList>
            <person name="Zhang K."/>
        </authorList>
    </citation>
    <scope>NUCLEOTIDE SEQUENCE [LARGE SCALE GENOMIC DNA]</scope>
    <source>
        <strain evidence="5 6">H1</strain>
    </source>
</reference>
<evidence type="ECO:0000313" key="5">
    <source>
        <dbReference type="EMBL" id="TSA87396.1"/>
    </source>
</evidence>
<dbReference type="PANTHER" id="PTHR30146:SF109">
    <property type="entry name" value="HTH-TYPE TRANSCRIPTIONAL REGULATOR GALS"/>
    <property type="match status" value="1"/>
</dbReference>
<dbReference type="AlphaFoldDB" id="A0A553V4L9"/>
<keyword evidence="3" id="KW-0804">Transcription</keyword>
<dbReference type="CDD" id="cd01392">
    <property type="entry name" value="HTH_LacI"/>
    <property type="match status" value="1"/>
</dbReference>
<dbReference type="PROSITE" id="PS00356">
    <property type="entry name" value="HTH_LACI_1"/>
    <property type="match status" value="1"/>
</dbReference>
<dbReference type="EMBL" id="VKDB01000002">
    <property type="protein sequence ID" value="TSA87396.1"/>
    <property type="molecule type" value="Genomic_DNA"/>
</dbReference>
<dbReference type="Pfam" id="PF13377">
    <property type="entry name" value="Peripla_BP_3"/>
    <property type="match status" value="1"/>
</dbReference>
<keyword evidence="1" id="KW-0805">Transcription regulation</keyword>
<dbReference type="RefSeq" id="WP_143719356.1">
    <property type="nucleotide sequence ID" value="NZ_VKDB01000002.1"/>
</dbReference>
<dbReference type="OrthoDB" id="9775106at2"/>
<keyword evidence="6" id="KW-1185">Reference proteome</keyword>
<evidence type="ECO:0000256" key="2">
    <source>
        <dbReference type="ARBA" id="ARBA00023125"/>
    </source>
</evidence>
<dbReference type="Gene3D" id="1.10.260.40">
    <property type="entry name" value="lambda repressor-like DNA-binding domains"/>
    <property type="match status" value="1"/>
</dbReference>
<proteinExistence type="predicted"/>
<dbReference type="PANTHER" id="PTHR30146">
    <property type="entry name" value="LACI-RELATED TRANSCRIPTIONAL REPRESSOR"/>
    <property type="match status" value="1"/>
</dbReference>
<evidence type="ECO:0000256" key="1">
    <source>
        <dbReference type="ARBA" id="ARBA00023015"/>
    </source>
</evidence>
<sequence length="327" mass="34760">MTTLRYTIDDIARAAGVSKGTVSRVINGHQTVAVRTRHHVQAVMDQFGYAPDPAARQLSWRKGQTLGLSFGRHDPLLSPYHVLFTRALEARTAPQGVQLVNLKHDLASLRSLPNAALVLNNSQDGDERLTLLAELGVPAVLIGHHPASFWVAPDDIGGSRLATEQLTKAGHRALVYLGGGPSQVAQDRESGFLQAAVAAGAQTLTLEADFTLLGGYRAVRRAWENGVRFTGLFAQSDESAVGAVAALEDLGLTVPRDVSVVGFDGLPELALPIKLTTVSQDIERIAECALELMREAVEGLPARGQHIPVRLKLGATVAAPPSSSSIS</sequence>
<dbReference type="InterPro" id="IPR028082">
    <property type="entry name" value="Peripla_BP_I"/>
</dbReference>
<comment type="caution">
    <text evidence="5">The sequence shown here is derived from an EMBL/GenBank/DDBJ whole genome shotgun (WGS) entry which is preliminary data.</text>
</comment>
<dbReference type="SUPFAM" id="SSF47413">
    <property type="entry name" value="lambda repressor-like DNA-binding domains"/>
    <property type="match status" value="1"/>
</dbReference>
<dbReference type="InterPro" id="IPR000843">
    <property type="entry name" value="HTH_LacI"/>
</dbReference>
<dbReference type="GO" id="GO:0003700">
    <property type="term" value="F:DNA-binding transcription factor activity"/>
    <property type="evidence" value="ECO:0007669"/>
    <property type="project" value="TreeGrafter"/>
</dbReference>
<keyword evidence="2" id="KW-0238">DNA-binding</keyword>
<dbReference type="GO" id="GO:0000976">
    <property type="term" value="F:transcription cis-regulatory region binding"/>
    <property type="evidence" value="ECO:0007669"/>
    <property type="project" value="TreeGrafter"/>
</dbReference>
<dbReference type="Pfam" id="PF00356">
    <property type="entry name" value="LacI"/>
    <property type="match status" value="1"/>
</dbReference>
<dbReference type="Proteomes" id="UP000316092">
    <property type="component" value="Unassembled WGS sequence"/>
</dbReference>
<dbReference type="CDD" id="cd06267">
    <property type="entry name" value="PBP1_LacI_sugar_binding-like"/>
    <property type="match status" value="1"/>
</dbReference>
<name>A0A553V4L9_9DEIO</name>
<evidence type="ECO:0000256" key="3">
    <source>
        <dbReference type="ARBA" id="ARBA00023163"/>
    </source>
</evidence>
<dbReference type="SMART" id="SM00354">
    <property type="entry name" value="HTH_LACI"/>
    <property type="match status" value="1"/>
</dbReference>
<dbReference type="PRINTS" id="PR00036">
    <property type="entry name" value="HTHLACI"/>
</dbReference>